<evidence type="ECO:0000313" key="3">
    <source>
        <dbReference type="Proteomes" id="UP001165074"/>
    </source>
</evidence>
<evidence type="ECO:0000313" key="2">
    <source>
        <dbReference type="EMBL" id="GLY83166.1"/>
    </source>
</evidence>
<sequence>MDDDLSYSMEARVRVALSASAAQVSTTAASLVPTHDEYGCPRGELAELAGRLVGTATEALTYAVACERRRGTSWERIAEVLEEDVAAVRRRFEKPVARLDRDLVEAWLDPDQARHLPEGADDPAANAARLDEWLTGDSRLDDAFQHHPDSEVREHPVSSGLPVMSLSEHYELLASAARVIDEDRHDREAMISLHRRRIALLEWLLAEELVDPEIAEDVDEDTLRTLLRAARRRLARL</sequence>
<protein>
    <submittedName>
        <fullName evidence="2">Uncharacterized protein</fullName>
    </submittedName>
</protein>
<proteinExistence type="predicted"/>
<dbReference type="Proteomes" id="UP001165135">
    <property type="component" value="Unassembled WGS sequence"/>
</dbReference>
<keyword evidence="3" id="KW-1185">Reference proteome</keyword>
<dbReference type="AlphaFoldDB" id="A0A9W6VYU2"/>
<evidence type="ECO:0000313" key="1">
    <source>
        <dbReference type="EMBL" id="GLY75172.1"/>
    </source>
</evidence>
<dbReference type="EMBL" id="BSTK01000002">
    <property type="protein sequence ID" value="GLY83166.1"/>
    <property type="molecule type" value="Genomic_DNA"/>
</dbReference>
<comment type="caution">
    <text evidence="2">The sequence shown here is derived from an EMBL/GenBank/DDBJ whole genome shotgun (WGS) entry which is preliminary data.</text>
</comment>
<dbReference type="RefSeq" id="WP_285567335.1">
    <property type="nucleotide sequence ID" value="NZ_BSTJ01000003.1"/>
</dbReference>
<organism evidence="2 3">
    <name type="scientific">Actinoallomurus iriomotensis</name>
    <dbReference type="NCBI Taxonomy" id="478107"/>
    <lineage>
        <taxon>Bacteria</taxon>
        <taxon>Bacillati</taxon>
        <taxon>Actinomycetota</taxon>
        <taxon>Actinomycetes</taxon>
        <taxon>Streptosporangiales</taxon>
        <taxon>Thermomonosporaceae</taxon>
        <taxon>Actinoallomurus</taxon>
    </lineage>
</organism>
<dbReference type="Proteomes" id="UP001165074">
    <property type="component" value="Unassembled WGS sequence"/>
</dbReference>
<accession>A0A9W6VYU2</accession>
<reference evidence="1" key="1">
    <citation type="submission" date="2023-03" db="EMBL/GenBank/DDBJ databases">
        <title>Actinoallomurus iriomotensis NBRC 103681.</title>
        <authorList>
            <person name="Ichikawa N."/>
            <person name="Sato H."/>
            <person name="Tonouchi N."/>
        </authorList>
    </citation>
    <scope>NUCLEOTIDE SEQUENCE</scope>
    <source>
        <strain evidence="1">NBRC 103681</strain>
    </source>
</reference>
<reference evidence="2" key="2">
    <citation type="submission" date="2023-03" db="EMBL/GenBank/DDBJ databases">
        <title>Actinoallomurus iriomotensis NBRC 103684.</title>
        <authorList>
            <person name="Ichikawa N."/>
            <person name="Sato H."/>
            <person name="Tonouchi N."/>
        </authorList>
    </citation>
    <scope>NUCLEOTIDE SEQUENCE</scope>
    <source>
        <strain evidence="2">NBRC 103684</strain>
    </source>
</reference>
<dbReference type="EMBL" id="BSTJ01000003">
    <property type="protein sequence ID" value="GLY75172.1"/>
    <property type="molecule type" value="Genomic_DNA"/>
</dbReference>
<name>A0A9W6VYU2_9ACTN</name>
<gene>
    <name evidence="1" type="ORF">Airi01_034390</name>
    <name evidence="2" type="ORF">Airi02_010960</name>
</gene>